<dbReference type="Proteomes" id="UP000247555">
    <property type="component" value="Unassembled WGS sequence"/>
</dbReference>
<evidence type="ECO:0000256" key="3">
    <source>
        <dbReference type="ARBA" id="ARBA00023002"/>
    </source>
</evidence>
<dbReference type="PANTHER" id="PTHR11592:SF78">
    <property type="entry name" value="GLUTATHIONE PEROXIDASE"/>
    <property type="match status" value="1"/>
</dbReference>
<feature type="active site" evidence="4">
    <location>
        <position position="38"/>
    </location>
</feature>
<protein>
    <recommendedName>
        <fullName evidence="5">Glutathione peroxidase</fullName>
    </recommendedName>
</protein>
<dbReference type="RefSeq" id="WP_110391202.1">
    <property type="nucleotide sequence ID" value="NZ_CALCOA010000160.1"/>
</dbReference>
<evidence type="ECO:0000313" key="7">
    <source>
        <dbReference type="EMBL" id="PXX77958.1"/>
    </source>
</evidence>
<dbReference type="PROSITE" id="PS00460">
    <property type="entry name" value="GLUTATHIONE_PEROXID_1"/>
    <property type="match status" value="1"/>
</dbReference>
<sequence>MNDAPLYAFTLDRLDGGALPLSDYRGQVLLLVNTASQCGFTGQYAGLEALYRQYGPRGLVVIGCPCNQFGRQEPGDAADIGAFCQRNYGVSFPLSAKLEVNGDGAHPLWQHLKAAQPGVLGSQAIKWNFTKFLVNRQGEVVARYAPQTTPEALAADIEALL</sequence>
<dbReference type="PANTHER" id="PTHR11592">
    <property type="entry name" value="GLUTATHIONE PEROXIDASE"/>
    <property type="match status" value="1"/>
</dbReference>
<dbReference type="FunFam" id="3.40.30.10:FF:000010">
    <property type="entry name" value="Glutathione peroxidase"/>
    <property type="match status" value="1"/>
</dbReference>
<dbReference type="PROSITE" id="PS51352">
    <property type="entry name" value="THIOREDOXIN_2"/>
    <property type="match status" value="1"/>
</dbReference>
<dbReference type="AlphaFoldDB" id="A0A318KML9"/>
<feature type="domain" description="Thioredoxin" evidence="6">
    <location>
        <begin position="1"/>
        <end position="161"/>
    </location>
</feature>
<dbReference type="PIRSF" id="PIRSF000303">
    <property type="entry name" value="Glutathion_perox"/>
    <property type="match status" value="1"/>
</dbReference>
<dbReference type="OrthoDB" id="9785502at2"/>
<comment type="similarity">
    <text evidence="1 5">Belongs to the glutathione peroxidase family.</text>
</comment>
<dbReference type="PRINTS" id="PR01011">
    <property type="entry name" value="GLUTPROXDASE"/>
</dbReference>
<dbReference type="SUPFAM" id="SSF52833">
    <property type="entry name" value="Thioredoxin-like"/>
    <property type="match status" value="1"/>
</dbReference>
<dbReference type="InterPro" id="IPR036249">
    <property type="entry name" value="Thioredoxin-like_sf"/>
</dbReference>
<dbReference type="InterPro" id="IPR029759">
    <property type="entry name" value="GPX_AS"/>
</dbReference>
<evidence type="ECO:0000256" key="2">
    <source>
        <dbReference type="ARBA" id="ARBA00022559"/>
    </source>
</evidence>
<comment type="caution">
    <text evidence="7">The sequence shown here is derived from an EMBL/GenBank/DDBJ whole genome shotgun (WGS) entry which is preliminary data.</text>
</comment>
<dbReference type="InterPro" id="IPR000889">
    <property type="entry name" value="Glutathione_peroxidase"/>
</dbReference>
<dbReference type="Gene3D" id="3.40.30.10">
    <property type="entry name" value="Glutaredoxin"/>
    <property type="match status" value="1"/>
</dbReference>
<evidence type="ECO:0000256" key="1">
    <source>
        <dbReference type="ARBA" id="ARBA00006926"/>
    </source>
</evidence>
<evidence type="ECO:0000256" key="5">
    <source>
        <dbReference type="RuleBase" id="RU000499"/>
    </source>
</evidence>
<name>A0A318KML9_9NEIS</name>
<evidence type="ECO:0000313" key="8">
    <source>
        <dbReference type="Proteomes" id="UP000247555"/>
    </source>
</evidence>
<dbReference type="Pfam" id="PF00255">
    <property type="entry name" value="GSHPx"/>
    <property type="match status" value="1"/>
</dbReference>
<keyword evidence="8" id="KW-1185">Reference proteome</keyword>
<evidence type="ECO:0000256" key="4">
    <source>
        <dbReference type="PIRSR" id="PIRSR000303-1"/>
    </source>
</evidence>
<dbReference type="GO" id="GO:0004601">
    <property type="term" value="F:peroxidase activity"/>
    <property type="evidence" value="ECO:0007669"/>
    <property type="project" value="UniProtKB-KW"/>
</dbReference>
<dbReference type="InterPro" id="IPR013766">
    <property type="entry name" value="Thioredoxin_domain"/>
</dbReference>
<gene>
    <name evidence="7" type="ORF">DFR34_11446</name>
</gene>
<evidence type="ECO:0000259" key="6">
    <source>
        <dbReference type="PROSITE" id="PS51352"/>
    </source>
</evidence>
<proteinExistence type="inferred from homology"/>
<dbReference type="PROSITE" id="PS51355">
    <property type="entry name" value="GLUTATHIONE_PEROXID_3"/>
    <property type="match status" value="1"/>
</dbReference>
<keyword evidence="2 5" id="KW-0575">Peroxidase</keyword>
<keyword evidence="3 5" id="KW-0560">Oxidoreductase</keyword>
<dbReference type="GO" id="GO:0034599">
    <property type="term" value="P:cellular response to oxidative stress"/>
    <property type="evidence" value="ECO:0007669"/>
    <property type="project" value="TreeGrafter"/>
</dbReference>
<reference evidence="7 8" key="1">
    <citation type="submission" date="2018-05" db="EMBL/GenBank/DDBJ databases">
        <title>Genomic Encyclopedia of Type Strains, Phase IV (KMG-IV): sequencing the most valuable type-strain genomes for metagenomic binning, comparative biology and taxonomic classification.</title>
        <authorList>
            <person name="Goeker M."/>
        </authorList>
    </citation>
    <scope>NUCLEOTIDE SEQUENCE [LARGE SCALE GENOMIC DNA]</scope>
    <source>
        <strain evidence="7 8">DSM 29661</strain>
    </source>
</reference>
<dbReference type="EMBL" id="QJKI01000014">
    <property type="protein sequence ID" value="PXX77958.1"/>
    <property type="molecule type" value="Genomic_DNA"/>
</dbReference>
<organism evidence="7 8">
    <name type="scientific">Rivihabitans pingtungensis</name>
    <dbReference type="NCBI Taxonomy" id="1054498"/>
    <lineage>
        <taxon>Bacteria</taxon>
        <taxon>Pseudomonadati</taxon>
        <taxon>Pseudomonadota</taxon>
        <taxon>Betaproteobacteria</taxon>
        <taxon>Neisseriales</taxon>
        <taxon>Aquaspirillaceae</taxon>
        <taxon>Rivihabitans</taxon>
    </lineage>
</organism>
<dbReference type="CDD" id="cd00340">
    <property type="entry name" value="GSH_Peroxidase"/>
    <property type="match status" value="1"/>
</dbReference>
<accession>A0A318KML9</accession>